<reference evidence="1 2" key="1">
    <citation type="submission" date="2007-08" db="EMBL/GenBank/DDBJ databases">
        <authorList>
            <person name="Fulton L."/>
            <person name="Clifton S."/>
            <person name="Fulton B."/>
            <person name="Xu J."/>
            <person name="Minx P."/>
            <person name="Pepin K.H."/>
            <person name="Johnson M."/>
            <person name="Thiruvilangam P."/>
            <person name="Bhonagiri V."/>
            <person name="Nash W.E."/>
            <person name="Mardis E.R."/>
            <person name="Wilson R.K."/>
        </authorList>
    </citation>
    <scope>NUCLEOTIDE SEQUENCE [LARGE SCALE GENOMIC DNA]</scope>
    <source>
        <strain evidence="2">ATCC BAA-613 / DSM 15670 / CCUG 46953 / JCM 12243 / WAL 16351</strain>
    </source>
</reference>
<protein>
    <submittedName>
        <fullName evidence="1">Uncharacterized protein</fullName>
    </submittedName>
</protein>
<dbReference type="HOGENOM" id="CLU_3287280_0_0_9"/>
<proteinExistence type="predicted"/>
<organism evidence="1 2">
    <name type="scientific">Enterocloster bolteae (strain ATCC BAA-613 / DSM 15670 / CCUG 46953 / JCM 12243 / WAL 16351)</name>
    <name type="common">Clostridium bolteae</name>
    <dbReference type="NCBI Taxonomy" id="411902"/>
    <lineage>
        <taxon>Bacteria</taxon>
        <taxon>Bacillati</taxon>
        <taxon>Bacillota</taxon>
        <taxon>Clostridia</taxon>
        <taxon>Lachnospirales</taxon>
        <taxon>Lachnospiraceae</taxon>
        <taxon>Enterocloster</taxon>
    </lineage>
</organism>
<dbReference type="AlphaFoldDB" id="A8RHM0"/>
<evidence type="ECO:0000313" key="1">
    <source>
        <dbReference type="EMBL" id="EDP19015.1"/>
    </source>
</evidence>
<name>A8RHM0_ENTBW</name>
<accession>A8RHM0</accession>
<dbReference type="Proteomes" id="UP000005396">
    <property type="component" value="Unassembled WGS sequence"/>
</dbReference>
<reference evidence="1 2" key="2">
    <citation type="submission" date="2007-09" db="EMBL/GenBank/DDBJ databases">
        <title>Draft genome sequence of Clostridium bolteae (ATCC BAA-613).</title>
        <authorList>
            <person name="Sudarsanam P."/>
            <person name="Ley R."/>
            <person name="Guruge J."/>
            <person name="Turnbaugh P.J."/>
            <person name="Mahowald M."/>
            <person name="Liep D."/>
            <person name="Gordon J."/>
        </authorList>
    </citation>
    <scope>NUCLEOTIDE SEQUENCE [LARGE SCALE GENOMIC DNA]</scope>
    <source>
        <strain evidence="2">ATCC BAA-613 / DSM 15670 / CCUG 46953 / JCM 12243 / WAL 16351</strain>
    </source>
</reference>
<dbReference type="PaxDb" id="411902-CLOBOL_00451"/>
<sequence>MLLDGFRPFGPRLFGSLSYFGPTICKSSEPSIDNGEQILL</sequence>
<gene>
    <name evidence="1" type="ORF">CLOBOL_00451</name>
</gene>
<evidence type="ECO:0000313" key="2">
    <source>
        <dbReference type="Proteomes" id="UP000005396"/>
    </source>
</evidence>
<comment type="caution">
    <text evidence="1">The sequence shown here is derived from an EMBL/GenBank/DDBJ whole genome shotgun (WGS) entry which is preliminary data.</text>
</comment>
<dbReference type="EMBL" id="ABCC02000009">
    <property type="protein sequence ID" value="EDP19015.1"/>
    <property type="molecule type" value="Genomic_DNA"/>
</dbReference>